<dbReference type="CDD" id="cd14728">
    <property type="entry name" value="Ere-like"/>
    <property type="match status" value="1"/>
</dbReference>
<dbReference type="PANTHER" id="PTHR31299">
    <property type="entry name" value="ESTERASE, PUTATIVE (AFU_ORTHOLOGUE AFUA_1G05850)-RELATED"/>
    <property type="match status" value="1"/>
</dbReference>
<dbReference type="Pfam" id="PF05139">
    <property type="entry name" value="Erythro_esteras"/>
    <property type="match status" value="1"/>
</dbReference>
<name>A0ABZ2M9Y8_9BACT</name>
<dbReference type="EMBL" id="CP089984">
    <property type="protein sequence ID" value="WXB19326.1"/>
    <property type="molecule type" value="Genomic_DNA"/>
</dbReference>
<proteinExistence type="predicted"/>
<organism evidence="1 2">
    <name type="scientific">Pendulispora albinea</name>
    <dbReference type="NCBI Taxonomy" id="2741071"/>
    <lineage>
        <taxon>Bacteria</taxon>
        <taxon>Pseudomonadati</taxon>
        <taxon>Myxococcota</taxon>
        <taxon>Myxococcia</taxon>
        <taxon>Myxococcales</taxon>
        <taxon>Sorangiineae</taxon>
        <taxon>Pendulisporaceae</taxon>
        <taxon>Pendulispora</taxon>
    </lineage>
</organism>
<gene>
    <name evidence="1" type="ORF">LZC94_19105</name>
</gene>
<evidence type="ECO:0000313" key="1">
    <source>
        <dbReference type="EMBL" id="WXB19326.1"/>
    </source>
</evidence>
<evidence type="ECO:0000313" key="2">
    <source>
        <dbReference type="Proteomes" id="UP001370348"/>
    </source>
</evidence>
<dbReference type="PANTHER" id="PTHR31299:SF0">
    <property type="entry name" value="ESTERASE, PUTATIVE (AFU_ORTHOLOGUE AFUA_1G05850)-RELATED"/>
    <property type="match status" value="1"/>
</dbReference>
<keyword evidence="2" id="KW-1185">Reference proteome</keyword>
<dbReference type="Gene3D" id="3.30.1870.10">
    <property type="entry name" value="EreA-like, domain 2"/>
    <property type="match status" value="1"/>
</dbReference>
<dbReference type="SUPFAM" id="SSF159501">
    <property type="entry name" value="EreA/ChaN-like"/>
    <property type="match status" value="1"/>
</dbReference>
<protein>
    <submittedName>
        <fullName evidence="1">Erythromycin esterase family protein</fullName>
    </submittedName>
</protein>
<reference evidence="1 2" key="1">
    <citation type="submission" date="2021-12" db="EMBL/GenBank/DDBJ databases">
        <title>Discovery of the Pendulisporaceae a myxobacterial family with distinct sporulation behavior and unique specialized metabolism.</title>
        <authorList>
            <person name="Garcia R."/>
            <person name="Popoff A."/>
            <person name="Bader C.D."/>
            <person name="Loehr J."/>
            <person name="Walesch S."/>
            <person name="Walt C."/>
            <person name="Boldt J."/>
            <person name="Bunk B."/>
            <person name="Haeckl F.J.F.P.J."/>
            <person name="Gunesch A.P."/>
            <person name="Birkelbach J."/>
            <person name="Nuebel U."/>
            <person name="Pietschmann T."/>
            <person name="Bach T."/>
            <person name="Mueller R."/>
        </authorList>
    </citation>
    <scope>NUCLEOTIDE SEQUENCE [LARGE SCALE GENOMIC DNA]</scope>
    <source>
        <strain evidence="1 2">MSr11954</strain>
    </source>
</reference>
<dbReference type="InterPro" id="IPR052036">
    <property type="entry name" value="Hydrolase/PRTase-associated"/>
</dbReference>
<dbReference type="InterPro" id="IPR007815">
    <property type="entry name" value="Emycin_Estase"/>
</dbReference>
<accession>A0ABZ2M9Y8</accession>
<dbReference type="Proteomes" id="UP001370348">
    <property type="component" value="Chromosome"/>
</dbReference>
<sequence>MQALRGIVGGARMVGLGESVHTSGGFHQAHERMVKFMVKEMGFRVLALETPRVRALPVTNYVATCQGDPTEALRSIYGVFASTNMRNLVTWMCQWNTEHPKDPVRFVGFDMKEPWFDHLALEAFLREASPADAEALIEGLSTCDAIKAISQADYNENYAHLVGGRLEAGNFGQAGLVT</sequence>
<dbReference type="Gene3D" id="3.40.1660.10">
    <property type="entry name" value="EreA-like (biosynthetic domain)"/>
    <property type="match status" value="1"/>
</dbReference>
<dbReference type="Gene3D" id="1.20.1440.30">
    <property type="entry name" value="Biosynthetic Protein domain"/>
    <property type="match status" value="1"/>
</dbReference>
<dbReference type="RefSeq" id="WP_394828945.1">
    <property type="nucleotide sequence ID" value="NZ_CP089984.1"/>
</dbReference>